<dbReference type="InterPro" id="IPR001763">
    <property type="entry name" value="Rhodanese-like_dom"/>
</dbReference>
<dbReference type="PROSITE" id="PS50206">
    <property type="entry name" value="RHODANESE_3"/>
    <property type="match status" value="1"/>
</dbReference>
<evidence type="ECO:0000259" key="1">
    <source>
        <dbReference type="PROSITE" id="PS50206"/>
    </source>
</evidence>
<dbReference type="AlphaFoldDB" id="A0A9W7G3M2"/>
<keyword evidence="3" id="KW-1185">Reference proteome</keyword>
<dbReference type="Pfam" id="PF00581">
    <property type="entry name" value="Rhodanese"/>
    <property type="match status" value="1"/>
</dbReference>
<proteinExistence type="predicted"/>
<protein>
    <recommendedName>
        <fullName evidence="1">Rhodanese domain-containing protein</fullName>
    </recommendedName>
</protein>
<dbReference type="SUPFAM" id="SSF52821">
    <property type="entry name" value="Rhodanese/Cell cycle control phosphatase"/>
    <property type="match status" value="1"/>
</dbReference>
<evidence type="ECO:0000313" key="2">
    <source>
        <dbReference type="EMBL" id="GMI31820.1"/>
    </source>
</evidence>
<accession>A0A9W7G3M2</accession>
<reference evidence="3" key="1">
    <citation type="journal article" date="2023" name="Commun. Biol.">
        <title>Genome analysis of Parmales, the sister group of diatoms, reveals the evolutionary specialization of diatoms from phago-mixotrophs to photoautotrophs.</title>
        <authorList>
            <person name="Ban H."/>
            <person name="Sato S."/>
            <person name="Yoshikawa S."/>
            <person name="Yamada K."/>
            <person name="Nakamura Y."/>
            <person name="Ichinomiya M."/>
            <person name="Sato N."/>
            <person name="Blanc-Mathieu R."/>
            <person name="Endo H."/>
            <person name="Kuwata A."/>
            <person name="Ogata H."/>
        </authorList>
    </citation>
    <scope>NUCLEOTIDE SEQUENCE [LARGE SCALE GENOMIC DNA]</scope>
</reference>
<dbReference type="EMBL" id="BRYA01000012">
    <property type="protein sequence ID" value="GMI31820.1"/>
    <property type="molecule type" value="Genomic_DNA"/>
</dbReference>
<gene>
    <name evidence="2" type="ORF">TrCOL_g10137</name>
</gene>
<dbReference type="Gene3D" id="3.40.250.10">
    <property type="entry name" value="Rhodanese-like domain"/>
    <property type="match status" value="1"/>
</dbReference>
<sequence>MQLSRSLTKVLLLSPLAVRSFTPALPHRAFTTARFMSTDGGYNRKPGVSAPSEIRDFVTSNPGSVIVVDARNPDFTIEPGDAKSSSKAPLAGSTPGYRPNSVNLVFDRVAKGMDLKPLEDMGAEKTTPIITHCGGGGRGQKAKDFLIANGYTNVINGGGPEDSDCWAEFGSI</sequence>
<feature type="domain" description="Rhodanese" evidence="1">
    <location>
        <begin position="99"/>
        <end position="162"/>
    </location>
</feature>
<name>A0A9W7G3M2_9STRA</name>
<organism evidence="2 3">
    <name type="scientific">Triparma columacea</name>
    <dbReference type="NCBI Taxonomy" id="722753"/>
    <lineage>
        <taxon>Eukaryota</taxon>
        <taxon>Sar</taxon>
        <taxon>Stramenopiles</taxon>
        <taxon>Ochrophyta</taxon>
        <taxon>Bolidophyceae</taxon>
        <taxon>Parmales</taxon>
        <taxon>Triparmaceae</taxon>
        <taxon>Triparma</taxon>
    </lineage>
</organism>
<dbReference type="Proteomes" id="UP001165065">
    <property type="component" value="Unassembled WGS sequence"/>
</dbReference>
<dbReference type="OrthoDB" id="566238at2759"/>
<dbReference type="CDD" id="cd00158">
    <property type="entry name" value="RHOD"/>
    <property type="match status" value="1"/>
</dbReference>
<dbReference type="InterPro" id="IPR036873">
    <property type="entry name" value="Rhodanese-like_dom_sf"/>
</dbReference>
<evidence type="ECO:0000313" key="3">
    <source>
        <dbReference type="Proteomes" id="UP001165065"/>
    </source>
</evidence>
<comment type="caution">
    <text evidence="2">The sequence shown here is derived from an EMBL/GenBank/DDBJ whole genome shotgun (WGS) entry which is preliminary data.</text>
</comment>